<keyword evidence="5" id="KW-0460">Magnesium</keyword>
<evidence type="ECO:0000259" key="6">
    <source>
        <dbReference type="Pfam" id="PF03738"/>
    </source>
</evidence>
<evidence type="ECO:0000256" key="1">
    <source>
        <dbReference type="ARBA" id="ARBA00022598"/>
    </source>
</evidence>
<keyword evidence="8" id="KW-1185">Reference proteome</keyword>
<dbReference type="InterPro" id="IPR016185">
    <property type="entry name" value="PreATP-grasp_dom_sf"/>
</dbReference>
<organism evidence="7 8">
    <name type="scientific">Candidatus Terasakiella magnetica</name>
    <dbReference type="NCBI Taxonomy" id="1867952"/>
    <lineage>
        <taxon>Bacteria</taxon>
        <taxon>Pseudomonadati</taxon>
        <taxon>Pseudomonadota</taxon>
        <taxon>Alphaproteobacteria</taxon>
        <taxon>Rhodospirillales</taxon>
        <taxon>Terasakiellaceae</taxon>
        <taxon>Terasakiella</taxon>
    </lineage>
</organism>
<accession>A0A1C3REI0</accession>
<dbReference type="EMBL" id="FLYE01000003">
    <property type="protein sequence ID" value="SCA55665.1"/>
    <property type="molecule type" value="Genomic_DNA"/>
</dbReference>
<evidence type="ECO:0000256" key="5">
    <source>
        <dbReference type="ARBA" id="ARBA00022842"/>
    </source>
</evidence>
<keyword evidence="4" id="KW-0067">ATP-binding</keyword>
<dbReference type="GO" id="GO:0016874">
    <property type="term" value="F:ligase activity"/>
    <property type="evidence" value="ECO:0007669"/>
    <property type="project" value="UniProtKB-KW"/>
</dbReference>
<protein>
    <submittedName>
        <fullName evidence="7">Putative enzyme</fullName>
    </submittedName>
</protein>
<dbReference type="Pfam" id="PF03738">
    <property type="entry name" value="GSP_synth"/>
    <property type="match status" value="1"/>
</dbReference>
<dbReference type="STRING" id="1867952.MTBPR1_110104"/>
<dbReference type="RefSeq" id="WP_069186377.1">
    <property type="nucleotide sequence ID" value="NZ_FLYE01000003.1"/>
</dbReference>
<proteinExistence type="predicted"/>
<dbReference type="InterPro" id="IPR005494">
    <property type="entry name" value="GSPS_pre-ATP-grasp-like_dom"/>
</dbReference>
<name>A0A1C3REI0_9PROT</name>
<dbReference type="GO" id="GO:0005524">
    <property type="term" value="F:ATP binding"/>
    <property type="evidence" value="ECO:0007669"/>
    <property type="project" value="UniProtKB-KW"/>
</dbReference>
<evidence type="ECO:0000313" key="8">
    <source>
        <dbReference type="Proteomes" id="UP000231658"/>
    </source>
</evidence>
<reference evidence="7 8" key="1">
    <citation type="submission" date="2016-07" db="EMBL/GenBank/DDBJ databases">
        <authorList>
            <person name="Lefevre C.T."/>
        </authorList>
    </citation>
    <scope>NUCLEOTIDE SEQUENCE [LARGE SCALE GENOMIC DNA]</scope>
    <source>
        <strain evidence="7">PR1</strain>
    </source>
</reference>
<keyword evidence="3" id="KW-0547">Nucleotide-binding</keyword>
<keyword evidence="2" id="KW-0479">Metal-binding</keyword>
<dbReference type="SUPFAM" id="SSF52440">
    <property type="entry name" value="PreATP-grasp domain"/>
    <property type="match status" value="1"/>
</dbReference>
<dbReference type="GO" id="GO:0046872">
    <property type="term" value="F:metal ion binding"/>
    <property type="evidence" value="ECO:0007669"/>
    <property type="project" value="UniProtKB-KW"/>
</dbReference>
<evidence type="ECO:0000256" key="2">
    <source>
        <dbReference type="ARBA" id="ARBA00022723"/>
    </source>
</evidence>
<evidence type="ECO:0000313" key="7">
    <source>
        <dbReference type="EMBL" id="SCA55665.1"/>
    </source>
</evidence>
<feature type="domain" description="Glutathionylspermidine synthase pre-ATP-grasp-like" evidence="6">
    <location>
        <begin position="12"/>
        <end position="384"/>
    </location>
</feature>
<dbReference type="SUPFAM" id="SSF56059">
    <property type="entry name" value="Glutathione synthetase ATP-binding domain-like"/>
    <property type="match status" value="1"/>
</dbReference>
<evidence type="ECO:0000256" key="4">
    <source>
        <dbReference type="ARBA" id="ARBA00022840"/>
    </source>
</evidence>
<dbReference type="AlphaFoldDB" id="A0A1C3REI0"/>
<gene>
    <name evidence="7" type="primary">ygiC</name>
    <name evidence="7" type="ORF">MTBPR1_110104</name>
</gene>
<sequence>MHRIEIEERSNWQDLAKEVGFQFHTIDGEKYWDESVCYRFTLEQIETHIEDPTAELEQMCFEVVERVINDESLLQKFAIPRHYWDFVRQSWLNREKNLYGRMDFSYDGSGPAKLLEYNADTPTSLYESAAFQWVWLEQAMEQGLIPPDCDQFNSLHEAMVGAFGTMEIKDTLHLAACQGSLEDEGTVRYIEECANQAQIETHFIHMEEIGIDEQGRLTDLHDHVITNLFKLYPWEWMMQDEFGAAMADCGATFIEPAWKTVLSNKAILPVLWDMYEGHPNLLPAYFSDDPKASSLSGGFVQKPLFSREGANVTIHQDGEAIESVTGPYGEEGSIVQALHPLPIFEGNHTVIGSWLVASQPCGMGIREDNSAITKDTSRFIPHVIRD</sequence>
<dbReference type="OrthoDB" id="9765517at2"/>
<dbReference type="Proteomes" id="UP000231658">
    <property type="component" value="Unassembled WGS sequence"/>
</dbReference>
<evidence type="ECO:0000256" key="3">
    <source>
        <dbReference type="ARBA" id="ARBA00022741"/>
    </source>
</evidence>
<dbReference type="Gene3D" id="3.30.1490.330">
    <property type="match status" value="1"/>
</dbReference>
<keyword evidence="1" id="KW-0436">Ligase</keyword>